<dbReference type="PANTHER" id="PTHR11246:SF1">
    <property type="entry name" value="PRE-MRNA-PROCESSING FACTOR 6"/>
    <property type="match status" value="1"/>
</dbReference>
<feature type="non-terminal residue" evidence="6">
    <location>
        <position position="1"/>
    </location>
</feature>
<dbReference type="GO" id="GO:0046540">
    <property type="term" value="C:U4/U6 x U5 tri-snRNP complex"/>
    <property type="evidence" value="ECO:0007669"/>
    <property type="project" value="TreeGrafter"/>
</dbReference>
<dbReference type="GO" id="GO:0000244">
    <property type="term" value="P:spliceosomal tri-snRNP complex assembly"/>
    <property type="evidence" value="ECO:0007669"/>
    <property type="project" value="TreeGrafter"/>
</dbReference>
<dbReference type="OrthoDB" id="440128at2759"/>
<keyword evidence="4" id="KW-0508">mRNA splicing</keyword>
<dbReference type="FunFam" id="1.25.40.10:FF:000256">
    <property type="entry name" value="Probable pre-mRNA splicing factor prp1"/>
    <property type="match status" value="1"/>
</dbReference>
<dbReference type="PANTHER" id="PTHR11246">
    <property type="entry name" value="PRE-MRNA SPLICING FACTOR"/>
    <property type="match status" value="1"/>
</dbReference>
<dbReference type="Pfam" id="PF13428">
    <property type="entry name" value="TPR_14"/>
    <property type="match status" value="1"/>
</dbReference>
<dbReference type="SUPFAM" id="SSF48452">
    <property type="entry name" value="TPR-like"/>
    <property type="match status" value="3"/>
</dbReference>
<evidence type="ECO:0000313" key="6">
    <source>
        <dbReference type="EMBL" id="CAD7703919.1"/>
    </source>
</evidence>
<dbReference type="Proteomes" id="UP000708148">
    <property type="component" value="Unassembled WGS sequence"/>
</dbReference>
<keyword evidence="7" id="KW-1185">Reference proteome</keyword>
<name>A0A8S1JE17_9CHLO</name>
<dbReference type="Gene3D" id="1.25.40.10">
    <property type="entry name" value="Tetratricopeptide repeat domain"/>
    <property type="match status" value="3"/>
</dbReference>
<dbReference type="GO" id="GO:2000636">
    <property type="term" value="P:positive regulation of primary miRNA processing"/>
    <property type="evidence" value="ECO:0007669"/>
    <property type="project" value="TreeGrafter"/>
</dbReference>
<comment type="caution">
    <text evidence="6">The sequence shown here is derived from an EMBL/GenBank/DDBJ whole genome shotgun (WGS) entry which is preliminary data.</text>
</comment>
<dbReference type="GO" id="GO:0071013">
    <property type="term" value="C:catalytic step 2 spliceosome"/>
    <property type="evidence" value="ECO:0007669"/>
    <property type="project" value="TreeGrafter"/>
</dbReference>
<evidence type="ECO:0000256" key="3">
    <source>
        <dbReference type="ARBA" id="ARBA00022737"/>
    </source>
</evidence>
<keyword evidence="2" id="KW-0507">mRNA processing</keyword>
<evidence type="ECO:0000256" key="2">
    <source>
        <dbReference type="ARBA" id="ARBA00022664"/>
    </source>
</evidence>
<evidence type="ECO:0000256" key="4">
    <source>
        <dbReference type="ARBA" id="ARBA00023187"/>
    </source>
</evidence>
<keyword evidence="3" id="KW-0677">Repeat</keyword>
<dbReference type="EMBL" id="CAJHUC010002514">
    <property type="protein sequence ID" value="CAD7703919.1"/>
    <property type="molecule type" value="Genomic_DNA"/>
</dbReference>
<gene>
    <name evidence="6" type="ORF">OSTQU699_LOCUS9276</name>
</gene>
<keyword evidence="5" id="KW-0539">Nucleus</keyword>
<evidence type="ECO:0000313" key="7">
    <source>
        <dbReference type="Proteomes" id="UP000708148"/>
    </source>
</evidence>
<evidence type="ECO:0000256" key="1">
    <source>
        <dbReference type="ARBA" id="ARBA00004123"/>
    </source>
</evidence>
<protein>
    <recommendedName>
        <fullName evidence="8">Pre-mRNA splicing factor</fullName>
    </recommendedName>
</protein>
<dbReference type="InterPro" id="IPR003107">
    <property type="entry name" value="HAT"/>
</dbReference>
<dbReference type="FunFam" id="1.25.40.10:FF:000649">
    <property type="entry name" value="mRNA splicing factor (Prp1/Zer1), putative"/>
    <property type="match status" value="1"/>
</dbReference>
<dbReference type="Pfam" id="PF14559">
    <property type="entry name" value="TPR_19"/>
    <property type="match status" value="1"/>
</dbReference>
<reference evidence="6" key="1">
    <citation type="submission" date="2020-12" db="EMBL/GenBank/DDBJ databases">
        <authorList>
            <person name="Iha C."/>
        </authorList>
    </citation>
    <scope>NUCLEOTIDE SEQUENCE</scope>
</reference>
<dbReference type="AlphaFoldDB" id="A0A8S1JE17"/>
<accession>A0A8S1JE17</accession>
<organism evidence="6 7">
    <name type="scientific">Ostreobium quekettii</name>
    <dbReference type="NCBI Taxonomy" id="121088"/>
    <lineage>
        <taxon>Eukaryota</taxon>
        <taxon>Viridiplantae</taxon>
        <taxon>Chlorophyta</taxon>
        <taxon>core chlorophytes</taxon>
        <taxon>Ulvophyceae</taxon>
        <taxon>TCBD clade</taxon>
        <taxon>Bryopsidales</taxon>
        <taxon>Ostreobineae</taxon>
        <taxon>Ostreobiaceae</taxon>
        <taxon>Ostreobium</taxon>
    </lineage>
</organism>
<dbReference type="SMART" id="SM00386">
    <property type="entry name" value="HAT"/>
    <property type="match status" value="12"/>
</dbReference>
<comment type="subcellular location">
    <subcellularLocation>
        <location evidence="1">Nucleus</location>
    </subcellularLocation>
</comment>
<evidence type="ECO:0008006" key="8">
    <source>
        <dbReference type="Google" id="ProtNLM"/>
    </source>
</evidence>
<dbReference type="GO" id="GO:0080188">
    <property type="term" value="P:gene silencing by siRNA-directed DNA methylation"/>
    <property type="evidence" value="ECO:0007669"/>
    <property type="project" value="TreeGrafter"/>
</dbReference>
<proteinExistence type="predicted"/>
<dbReference type="InterPro" id="IPR045075">
    <property type="entry name" value="Syf1-like"/>
</dbReference>
<evidence type="ECO:0000256" key="5">
    <source>
        <dbReference type="ARBA" id="ARBA00023242"/>
    </source>
</evidence>
<dbReference type="InterPro" id="IPR011990">
    <property type="entry name" value="TPR-like_helical_dom_sf"/>
</dbReference>
<sequence length="630" mass="70798">QVSCKQQGKPSKRDNEAAKSRVLRRALEQIPNSVRLWKAAVELANEDDARFLLSRAVECCPQHVELWLALARLETYENAKKVLNKARQAIPTDHSIWITAAKLEEAQGNVKMVKRLISRAVESLKTNGVVIDREAWLKEAENAERANPPMLATCAAIVEGVVALGVEEEDRQRTWLADAEECERRGSVETARAIYKHTLTVFPGQYAVWRGAAQLEKLHGTQASLDELLMRAIRYCPQAEILWLMAAKEKWLAGDVPAARLILQSAFEANPDSEEIYLAAFKLEFENGEPERARKILEKARGSTASTPRVWMKSAVVEREFNNTERESELLQKGLEKFPYFFKLWLMAGQLELKNGDKERARAVYKKGLARCMDSTALWKAAARLEENEGRVLVARNLLEQARKKMPKTPELWLAAIRTERRAGNTNIAENLLAKSLQDCPTSGLLLSEAIRMAPRAQMKGKCADALDRCDNDPYVIAAVAELFLSNRKIVKARNWLNRAVTLDSDIGDHWALLLKLEMQHGTPEQQESVIERYATACLFNCPVHIAHSIPLECMCLLLFMWLSVMWCCCHCGDYRITSIAASMKVSLHSSGSVWVFTLPGTCSFSQSDVLRYPQHPCVVVSTCGGHATL</sequence>